<dbReference type="RefSeq" id="WP_204909296.1">
    <property type="nucleotide sequence ID" value="NZ_JACJLV010000029.1"/>
</dbReference>
<keyword evidence="2" id="KW-1185">Reference proteome</keyword>
<protein>
    <submittedName>
        <fullName evidence="1">Uncharacterized protein</fullName>
    </submittedName>
</protein>
<reference evidence="1" key="1">
    <citation type="submission" date="2020-08" db="EMBL/GenBank/DDBJ databases">
        <authorList>
            <person name="Cejkova D."/>
            <person name="Kubasova T."/>
            <person name="Jahodarova E."/>
            <person name="Rychlik I."/>
        </authorList>
    </citation>
    <scope>NUCLEOTIDE SEQUENCE</scope>
    <source>
        <strain evidence="1">An420c</strain>
    </source>
</reference>
<reference evidence="1" key="2">
    <citation type="journal article" date="2021" name="Sci. Rep.">
        <title>The distribution of antibiotic resistance genes in chicken gut microbiota commensals.</title>
        <authorList>
            <person name="Juricova H."/>
            <person name="Matiasovicova J."/>
            <person name="Kubasova T."/>
            <person name="Cejkova D."/>
            <person name="Rychlik I."/>
        </authorList>
    </citation>
    <scope>NUCLEOTIDE SEQUENCE</scope>
    <source>
        <strain evidence="1">An420c</strain>
    </source>
</reference>
<evidence type="ECO:0000313" key="1">
    <source>
        <dbReference type="EMBL" id="MBM6827272.1"/>
    </source>
</evidence>
<dbReference type="Proteomes" id="UP000713880">
    <property type="component" value="Unassembled WGS sequence"/>
</dbReference>
<comment type="caution">
    <text evidence="1">The sequence shown here is derived from an EMBL/GenBank/DDBJ whole genome shotgun (WGS) entry which is preliminary data.</text>
</comment>
<name>A0A938X2K6_9CLOT</name>
<dbReference type="EMBL" id="JACJLV010000029">
    <property type="protein sequence ID" value="MBM6827272.1"/>
    <property type="molecule type" value="Genomic_DNA"/>
</dbReference>
<sequence>MKKKELDYFTIDGGVGGNQDWFQNVVMYMGGCAAATACDCCIDLARRKGMTNLYPFDPQNLTREEYVRFAMRMKPYLKPRVGGVSKLWMFTEGFGRYLQDAGEKKLRLQEFSGERSAREAETFIRQQIDSGFPVPYLMLKHKKTCYKDFTWHWFLCYGYEETKEGFRITVATYGEASSFLLEDLWETGYEEKGGLIGISLS</sequence>
<evidence type="ECO:0000313" key="2">
    <source>
        <dbReference type="Proteomes" id="UP000713880"/>
    </source>
</evidence>
<gene>
    <name evidence="1" type="ORF">H6A13_09235</name>
</gene>
<dbReference type="AlphaFoldDB" id="A0A938X2K6"/>
<proteinExistence type="predicted"/>
<organism evidence="1 2">
    <name type="scientific">Mordavella massiliensis</name>
    <dbReference type="NCBI Taxonomy" id="1871024"/>
    <lineage>
        <taxon>Bacteria</taxon>
        <taxon>Bacillati</taxon>
        <taxon>Bacillota</taxon>
        <taxon>Clostridia</taxon>
        <taxon>Eubacteriales</taxon>
        <taxon>Clostridiaceae</taxon>
        <taxon>Mordavella</taxon>
    </lineage>
</organism>
<accession>A0A938X2K6</accession>